<feature type="transmembrane region" description="Helical" evidence="1">
    <location>
        <begin position="52"/>
        <end position="73"/>
    </location>
</feature>
<evidence type="ECO:0000313" key="3">
    <source>
        <dbReference type="Proteomes" id="UP000051870"/>
    </source>
</evidence>
<evidence type="ECO:0008006" key="4">
    <source>
        <dbReference type="Google" id="ProtNLM"/>
    </source>
</evidence>
<name>A0A0P1IML6_9RHOB</name>
<feature type="transmembrane region" description="Helical" evidence="1">
    <location>
        <begin position="124"/>
        <end position="145"/>
    </location>
</feature>
<protein>
    <recommendedName>
        <fullName evidence="4">Lipid A core-O-antigen ligase</fullName>
    </recommendedName>
</protein>
<accession>A0A0P1IML6</accession>
<proteinExistence type="predicted"/>
<dbReference type="RefSeq" id="WP_058312848.1">
    <property type="nucleotide sequence ID" value="NZ_CYTW01000006.1"/>
</dbReference>
<organism evidence="2 3">
    <name type="scientific">Shimia thalassica</name>
    <dbReference type="NCBI Taxonomy" id="1715693"/>
    <lineage>
        <taxon>Bacteria</taxon>
        <taxon>Pseudomonadati</taxon>
        <taxon>Pseudomonadota</taxon>
        <taxon>Alphaproteobacteria</taxon>
        <taxon>Rhodobacterales</taxon>
        <taxon>Roseobacteraceae</taxon>
    </lineage>
</organism>
<keyword evidence="1" id="KW-0812">Transmembrane</keyword>
<feature type="transmembrane region" description="Helical" evidence="1">
    <location>
        <begin position="208"/>
        <end position="227"/>
    </location>
</feature>
<dbReference type="Proteomes" id="UP000051870">
    <property type="component" value="Unassembled WGS sequence"/>
</dbReference>
<feature type="transmembrane region" description="Helical" evidence="1">
    <location>
        <begin position="6"/>
        <end position="22"/>
    </location>
</feature>
<dbReference type="AlphaFoldDB" id="A0A0P1IML6"/>
<gene>
    <name evidence="2" type="ORF">PH7735_03673</name>
</gene>
<keyword evidence="3" id="KW-1185">Reference proteome</keyword>
<sequence length="482" mass="53605">MPNTFAYLVLGLAPVAIWFLFKKLPAGQALIWSLVGCYLILPPYPVAFDPPLMPALNKTTLPNLAVFVFWILSAKPNADLLPKSLFARVLIAVFLFSPIITVVTNPEPLIFAQSSIRGLVMLDAVGIILTQFMTIAGFLAARGLLATAASQKDIMRIFVVAGLAFSLPVLVEVRLSPQMNTWVYGFFQHLFAQSIRGSGFRPMVFLEHGIWVAFFVMMTCMFAMALFRNGAPGTRTRYLLAGVYLFGVLILCKTLAALLYGGFVGVLVLLASRRLQAHIAVLLALFALAYPILKGADVIPERAMLEQAAKVSAERAQSLAFRFSNEEELLRRVQQKPVFGWGTWGRNQEHNYFTGQIESVTDGRWIIVIGMFGWVGFLAEFGLLALPIFLVWLEQGRIERDKQNNRSDRDETWGRLEHSPYVGALLLVLAINLVDLLPNATLTPLTWLVAGALLGHAELMARWRGDTKAIEPMVVTEKRTYM</sequence>
<keyword evidence="1" id="KW-0472">Membrane</keyword>
<dbReference type="STRING" id="1715693.PH7735_03673"/>
<feature type="transmembrane region" description="Helical" evidence="1">
    <location>
        <begin position="365"/>
        <end position="393"/>
    </location>
</feature>
<reference evidence="3" key="1">
    <citation type="submission" date="2015-09" db="EMBL/GenBank/DDBJ databases">
        <authorList>
            <person name="Rodrigo-Torres Lidia"/>
            <person name="Arahal R.David."/>
        </authorList>
    </citation>
    <scope>NUCLEOTIDE SEQUENCE [LARGE SCALE GENOMIC DNA]</scope>
    <source>
        <strain evidence="3">CECT 7735</strain>
    </source>
</reference>
<feature type="transmembrane region" description="Helical" evidence="1">
    <location>
        <begin position="85"/>
        <end position="104"/>
    </location>
</feature>
<feature type="transmembrane region" description="Helical" evidence="1">
    <location>
        <begin position="239"/>
        <end position="263"/>
    </location>
</feature>
<dbReference type="GeneID" id="83882646"/>
<dbReference type="EMBL" id="CYTW01000006">
    <property type="protein sequence ID" value="CUK12461.1"/>
    <property type="molecule type" value="Genomic_DNA"/>
</dbReference>
<feature type="transmembrane region" description="Helical" evidence="1">
    <location>
        <begin position="29"/>
        <end position="46"/>
    </location>
</feature>
<evidence type="ECO:0000256" key="1">
    <source>
        <dbReference type="SAM" id="Phobius"/>
    </source>
</evidence>
<feature type="transmembrane region" description="Helical" evidence="1">
    <location>
        <begin position="275"/>
        <end position="293"/>
    </location>
</feature>
<feature type="transmembrane region" description="Helical" evidence="1">
    <location>
        <begin position="157"/>
        <end position="175"/>
    </location>
</feature>
<evidence type="ECO:0000313" key="2">
    <source>
        <dbReference type="EMBL" id="CUK12461.1"/>
    </source>
</evidence>
<keyword evidence="1" id="KW-1133">Transmembrane helix</keyword>